<comment type="similarity">
    <text evidence="2">Belongs to the zinc-containing alcohol dehydrogenase family.</text>
</comment>
<dbReference type="SUPFAM" id="SSF51735">
    <property type="entry name" value="NAD(P)-binding Rossmann-fold domains"/>
    <property type="match status" value="1"/>
</dbReference>
<keyword evidence="3" id="KW-0479">Metal-binding</keyword>
<dbReference type="SUPFAM" id="SSF50129">
    <property type="entry name" value="GroES-like"/>
    <property type="match status" value="1"/>
</dbReference>
<keyword evidence="4" id="KW-0862">Zinc</keyword>
<keyword evidence="5" id="KW-0560">Oxidoreductase</keyword>
<dbReference type="Gene3D" id="3.40.50.720">
    <property type="entry name" value="NAD(P)-binding Rossmann-like Domain"/>
    <property type="match status" value="1"/>
</dbReference>
<dbReference type="AlphaFoldDB" id="A0AAD6JZZ7"/>
<dbReference type="GO" id="GO:0016616">
    <property type="term" value="F:oxidoreductase activity, acting on the CH-OH group of donors, NAD or NADP as acceptor"/>
    <property type="evidence" value="ECO:0007669"/>
    <property type="project" value="InterPro"/>
</dbReference>
<dbReference type="InterPro" id="IPR013154">
    <property type="entry name" value="ADH-like_N"/>
</dbReference>
<dbReference type="PANTHER" id="PTHR42683">
    <property type="entry name" value="ALDEHYDE REDUCTASE"/>
    <property type="match status" value="1"/>
</dbReference>
<dbReference type="PROSITE" id="PS00059">
    <property type="entry name" value="ADH_ZINC"/>
    <property type="match status" value="1"/>
</dbReference>
<evidence type="ECO:0000256" key="3">
    <source>
        <dbReference type="ARBA" id="ARBA00022723"/>
    </source>
</evidence>
<dbReference type="GO" id="GO:0008270">
    <property type="term" value="F:zinc ion binding"/>
    <property type="evidence" value="ECO:0007669"/>
    <property type="project" value="InterPro"/>
</dbReference>
<evidence type="ECO:0000256" key="1">
    <source>
        <dbReference type="ARBA" id="ARBA00001947"/>
    </source>
</evidence>
<evidence type="ECO:0000313" key="7">
    <source>
        <dbReference type="EMBL" id="KAJ6414466.1"/>
    </source>
</evidence>
<accession>A0AAD6JZZ7</accession>
<organism evidence="7 8">
    <name type="scientific">Salix udensis</name>
    <dbReference type="NCBI Taxonomy" id="889485"/>
    <lineage>
        <taxon>Eukaryota</taxon>
        <taxon>Viridiplantae</taxon>
        <taxon>Streptophyta</taxon>
        <taxon>Embryophyta</taxon>
        <taxon>Tracheophyta</taxon>
        <taxon>Spermatophyta</taxon>
        <taxon>Magnoliopsida</taxon>
        <taxon>eudicotyledons</taxon>
        <taxon>Gunneridae</taxon>
        <taxon>Pentapetalae</taxon>
        <taxon>rosids</taxon>
        <taxon>fabids</taxon>
        <taxon>Malpighiales</taxon>
        <taxon>Salicaceae</taxon>
        <taxon>Saliceae</taxon>
        <taxon>Salix</taxon>
    </lineage>
</organism>
<dbReference type="EMBL" id="JAPFFJ010000012">
    <property type="protein sequence ID" value="KAJ6414466.1"/>
    <property type="molecule type" value="Genomic_DNA"/>
</dbReference>
<dbReference type="GO" id="GO:0009809">
    <property type="term" value="P:lignin biosynthetic process"/>
    <property type="evidence" value="ECO:0007669"/>
    <property type="project" value="UniProtKB-ARBA"/>
</dbReference>
<dbReference type="InterPro" id="IPR036291">
    <property type="entry name" value="NAD(P)-bd_dom_sf"/>
</dbReference>
<keyword evidence="8" id="KW-1185">Reference proteome</keyword>
<reference evidence="7 8" key="1">
    <citation type="journal article" date="2023" name="Int. J. Mol. Sci.">
        <title>De Novo Assembly and Annotation of 11 Diverse Shrub Willow (Salix) Genomes Reveals Novel Gene Organization in Sex-Linked Regions.</title>
        <authorList>
            <person name="Hyden B."/>
            <person name="Feng K."/>
            <person name="Yates T.B."/>
            <person name="Jawdy S."/>
            <person name="Cereghino C."/>
            <person name="Smart L.B."/>
            <person name="Muchero W."/>
        </authorList>
    </citation>
    <scope>NUCLEOTIDE SEQUENCE [LARGE SCALE GENOMIC DNA]</scope>
    <source>
        <tissue evidence="7">Shoot tip</tissue>
    </source>
</reference>
<comment type="caution">
    <text evidence="7">The sequence shown here is derived from an EMBL/GenBank/DDBJ whole genome shotgun (WGS) entry which is preliminary data.</text>
</comment>
<sequence>MSFFQEGKDCLGWAARDASGVLSPYHFKRRAIGADDISVKITHCGICYGDVVYTRNKHEDSKYPVVPGHEIAGIVQEVGSNVHRFKIGDPVGVGTYINSCRNCDECNEGLEVQCPNGMVPTINAVDVDGTITKGGYSSFIVVHERSLDFIIDSASGDHPFDPYMSLLKTNGLFVMVCYPKEVKLDPLSLFIGMRSITGSFTGGTKLTQEMLEFCAANKIYPEIEVIPIEYAYEAFERMIKGDVKYRFVIDIQNSLK</sequence>
<evidence type="ECO:0000256" key="2">
    <source>
        <dbReference type="ARBA" id="ARBA00008072"/>
    </source>
</evidence>
<proteinExistence type="inferred from homology"/>
<comment type="cofactor">
    <cofactor evidence="1">
        <name>Zn(2+)</name>
        <dbReference type="ChEBI" id="CHEBI:29105"/>
    </cofactor>
</comment>
<evidence type="ECO:0000259" key="6">
    <source>
        <dbReference type="SMART" id="SM00829"/>
    </source>
</evidence>
<dbReference type="Gene3D" id="3.90.180.10">
    <property type="entry name" value="Medium-chain alcohol dehydrogenases, catalytic domain"/>
    <property type="match status" value="2"/>
</dbReference>
<dbReference type="Pfam" id="PF08240">
    <property type="entry name" value="ADH_N"/>
    <property type="match status" value="1"/>
</dbReference>
<dbReference type="InterPro" id="IPR002328">
    <property type="entry name" value="ADH_Zn_CS"/>
</dbReference>
<evidence type="ECO:0000313" key="8">
    <source>
        <dbReference type="Proteomes" id="UP001162972"/>
    </source>
</evidence>
<dbReference type="SMART" id="SM00829">
    <property type="entry name" value="PKS_ER"/>
    <property type="match status" value="1"/>
</dbReference>
<protein>
    <recommendedName>
        <fullName evidence="6">Enoyl reductase (ER) domain-containing protein</fullName>
    </recommendedName>
</protein>
<feature type="domain" description="Enoyl reductase (ER)" evidence="6">
    <location>
        <begin position="20"/>
        <end position="249"/>
    </location>
</feature>
<evidence type="ECO:0000256" key="5">
    <source>
        <dbReference type="ARBA" id="ARBA00023002"/>
    </source>
</evidence>
<dbReference type="InterPro" id="IPR047109">
    <property type="entry name" value="CAD-like"/>
</dbReference>
<dbReference type="InterPro" id="IPR020843">
    <property type="entry name" value="ER"/>
</dbReference>
<gene>
    <name evidence="7" type="ORF">OIU84_003462</name>
</gene>
<dbReference type="InterPro" id="IPR011032">
    <property type="entry name" value="GroES-like_sf"/>
</dbReference>
<dbReference type="Proteomes" id="UP001162972">
    <property type="component" value="Chromosome 3"/>
</dbReference>
<name>A0AAD6JZZ7_9ROSI</name>
<evidence type="ECO:0000256" key="4">
    <source>
        <dbReference type="ARBA" id="ARBA00022833"/>
    </source>
</evidence>